<keyword evidence="2" id="KW-0808">Transferase</keyword>
<feature type="domain" description="Hcy-binding" evidence="5">
    <location>
        <begin position="3"/>
        <end position="302"/>
    </location>
</feature>
<evidence type="ECO:0000256" key="3">
    <source>
        <dbReference type="PROSITE-ProRule" id="PRU00333"/>
    </source>
</evidence>
<reference evidence="6" key="1">
    <citation type="submission" date="2022-12" db="EMBL/GenBank/DDBJ databases">
        <title>Jiella pelagia sp. nov., isolated from phosphonate enriched culture of Northwest Pacific surface seawater.</title>
        <authorList>
            <person name="Shin D.Y."/>
            <person name="Hwang C.Y."/>
        </authorList>
    </citation>
    <scope>NUCLEOTIDE SEQUENCE</scope>
    <source>
        <strain evidence="6">HL-NP1</strain>
    </source>
</reference>
<name>A0ABY7C209_9HYPH</name>
<comment type="caution">
    <text evidence="3">Lacks conserved residue(s) required for the propagation of feature annotation.</text>
</comment>
<dbReference type="PANTHER" id="PTHR11103">
    <property type="entry name" value="SLR1189 PROTEIN"/>
    <property type="match status" value="1"/>
</dbReference>
<organism evidence="6 7">
    <name type="scientific">Jiella pelagia</name>
    <dbReference type="NCBI Taxonomy" id="2986949"/>
    <lineage>
        <taxon>Bacteria</taxon>
        <taxon>Pseudomonadati</taxon>
        <taxon>Pseudomonadota</taxon>
        <taxon>Alphaproteobacteria</taxon>
        <taxon>Hyphomicrobiales</taxon>
        <taxon>Aurantimonadaceae</taxon>
        <taxon>Jiella</taxon>
    </lineage>
</organism>
<evidence type="ECO:0000313" key="6">
    <source>
        <dbReference type="EMBL" id="WAP69776.1"/>
    </source>
</evidence>
<accession>A0ABY7C209</accession>
<feature type="compositionally biased region" description="Polar residues" evidence="4">
    <location>
        <begin position="314"/>
        <end position="323"/>
    </location>
</feature>
<dbReference type="SUPFAM" id="SSF82282">
    <property type="entry name" value="Homocysteine S-methyltransferase"/>
    <property type="match status" value="1"/>
</dbReference>
<dbReference type="PANTHER" id="PTHR11103:SF18">
    <property type="entry name" value="SLR1189 PROTEIN"/>
    <property type="match status" value="1"/>
</dbReference>
<sequence length="345" mass="35783">MPPSKLDRLTGDAVLLADGAMGTNLFAAGLPENSAPEQWLTEQPEEIAALHRAFVGAGSDIVLTCSFGANATRLALWGAGLQAFPLNQRAAALAREAADRAPGPVLVAGSVGPAWQLQAPNRATFEVELETIFAEQIAGMKAEGIDFVWLETMVTAVEARAAAKAAIAAGLPYVATASFGRDGTTPAGLSPAGFAAAFEGLAVAPVAIGTNCCEGPETALASAAAMERRPGIGLAVKPGCGLPQVAGGEPSTPKDPAPWRDLPRRRSAWARRSSAAAAGPRRPMSPPCGRQSAIIGEEPENTTGQCRPSREETTQNSISYGRTNIWPNGCGKLRCNSEFYPPKAQ</sequence>
<keyword evidence="7" id="KW-1185">Reference proteome</keyword>
<dbReference type="InterPro" id="IPR036589">
    <property type="entry name" value="HCY_dom_sf"/>
</dbReference>
<protein>
    <submittedName>
        <fullName evidence="6">Homocysteine S-methyltransferase family protein</fullName>
    </submittedName>
</protein>
<dbReference type="Proteomes" id="UP001164020">
    <property type="component" value="Chromosome"/>
</dbReference>
<evidence type="ECO:0000256" key="1">
    <source>
        <dbReference type="ARBA" id="ARBA00022603"/>
    </source>
</evidence>
<keyword evidence="1" id="KW-0489">Methyltransferase</keyword>
<evidence type="ECO:0000256" key="4">
    <source>
        <dbReference type="SAM" id="MobiDB-lite"/>
    </source>
</evidence>
<dbReference type="Pfam" id="PF02574">
    <property type="entry name" value="S-methyl_trans"/>
    <property type="match status" value="1"/>
</dbReference>
<evidence type="ECO:0000259" key="5">
    <source>
        <dbReference type="PROSITE" id="PS50970"/>
    </source>
</evidence>
<proteinExistence type="predicted"/>
<dbReference type="EMBL" id="CP114029">
    <property type="protein sequence ID" value="WAP69776.1"/>
    <property type="molecule type" value="Genomic_DNA"/>
</dbReference>
<feature type="region of interest" description="Disordered" evidence="4">
    <location>
        <begin position="243"/>
        <end position="323"/>
    </location>
</feature>
<dbReference type="InterPro" id="IPR003726">
    <property type="entry name" value="HCY_dom"/>
</dbReference>
<evidence type="ECO:0000256" key="2">
    <source>
        <dbReference type="ARBA" id="ARBA00022679"/>
    </source>
</evidence>
<evidence type="ECO:0000313" key="7">
    <source>
        <dbReference type="Proteomes" id="UP001164020"/>
    </source>
</evidence>
<gene>
    <name evidence="6" type="ORF">OH818_06130</name>
</gene>
<feature type="compositionally biased region" description="Low complexity" evidence="4">
    <location>
        <begin position="270"/>
        <end position="282"/>
    </location>
</feature>
<dbReference type="Gene3D" id="3.20.20.330">
    <property type="entry name" value="Homocysteine-binding-like domain"/>
    <property type="match status" value="1"/>
</dbReference>
<dbReference type="PROSITE" id="PS50970">
    <property type="entry name" value="HCY"/>
    <property type="match status" value="1"/>
</dbReference>